<dbReference type="EMBL" id="BGZK01000299">
    <property type="protein sequence ID" value="GBP35160.1"/>
    <property type="molecule type" value="Genomic_DNA"/>
</dbReference>
<feature type="region of interest" description="Disordered" evidence="1">
    <location>
        <begin position="82"/>
        <end position="101"/>
    </location>
</feature>
<accession>A0A4C1V9E8</accession>
<name>A0A4C1V9E8_EUMVA</name>
<proteinExistence type="predicted"/>
<dbReference type="AlphaFoldDB" id="A0A4C1V9E8"/>
<reference evidence="2 3" key="1">
    <citation type="journal article" date="2019" name="Commun. Biol.">
        <title>The bagworm genome reveals a unique fibroin gene that provides high tensile strength.</title>
        <authorList>
            <person name="Kono N."/>
            <person name="Nakamura H."/>
            <person name="Ohtoshi R."/>
            <person name="Tomita M."/>
            <person name="Numata K."/>
            <person name="Arakawa K."/>
        </authorList>
    </citation>
    <scope>NUCLEOTIDE SEQUENCE [LARGE SCALE GENOMIC DNA]</scope>
</reference>
<dbReference type="Proteomes" id="UP000299102">
    <property type="component" value="Unassembled WGS sequence"/>
</dbReference>
<evidence type="ECO:0000256" key="1">
    <source>
        <dbReference type="SAM" id="MobiDB-lite"/>
    </source>
</evidence>
<keyword evidence="3" id="KW-1185">Reference proteome</keyword>
<protein>
    <submittedName>
        <fullName evidence="2">Uncharacterized protein</fullName>
    </submittedName>
</protein>
<evidence type="ECO:0000313" key="3">
    <source>
        <dbReference type="Proteomes" id="UP000299102"/>
    </source>
</evidence>
<evidence type="ECO:0000313" key="2">
    <source>
        <dbReference type="EMBL" id="GBP35160.1"/>
    </source>
</evidence>
<comment type="caution">
    <text evidence="2">The sequence shown here is derived from an EMBL/GenBank/DDBJ whole genome shotgun (WGS) entry which is preliminary data.</text>
</comment>
<gene>
    <name evidence="2" type="ORF">EVAR_28360_1</name>
</gene>
<sequence>MNRVGLFYQGERFAAVMQLNVKVHMICACSSRKHVSTYADLTWLILISIDRRVHSSFIRGEGSRKLKDDVIGRSKITSCAPRARATGPARDLLTQNGPPVT</sequence>
<organism evidence="2 3">
    <name type="scientific">Eumeta variegata</name>
    <name type="common">Bagworm moth</name>
    <name type="synonym">Eumeta japonica</name>
    <dbReference type="NCBI Taxonomy" id="151549"/>
    <lineage>
        <taxon>Eukaryota</taxon>
        <taxon>Metazoa</taxon>
        <taxon>Ecdysozoa</taxon>
        <taxon>Arthropoda</taxon>
        <taxon>Hexapoda</taxon>
        <taxon>Insecta</taxon>
        <taxon>Pterygota</taxon>
        <taxon>Neoptera</taxon>
        <taxon>Endopterygota</taxon>
        <taxon>Lepidoptera</taxon>
        <taxon>Glossata</taxon>
        <taxon>Ditrysia</taxon>
        <taxon>Tineoidea</taxon>
        <taxon>Psychidae</taxon>
        <taxon>Oiketicinae</taxon>
        <taxon>Eumeta</taxon>
    </lineage>
</organism>